<accession>A0A382FHQ3</accession>
<proteinExistence type="predicted"/>
<feature type="non-terminal residue" evidence="1">
    <location>
        <position position="148"/>
    </location>
</feature>
<reference evidence="1" key="1">
    <citation type="submission" date="2018-05" db="EMBL/GenBank/DDBJ databases">
        <authorList>
            <person name="Lanie J.A."/>
            <person name="Ng W.-L."/>
            <person name="Kazmierczak K.M."/>
            <person name="Andrzejewski T.M."/>
            <person name="Davidsen T.M."/>
            <person name="Wayne K.J."/>
            <person name="Tettelin H."/>
            <person name="Glass J.I."/>
            <person name="Rusch D."/>
            <person name="Podicherti R."/>
            <person name="Tsui H.-C.T."/>
            <person name="Winkler M.E."/>
        </authorList>
    </citation>
    <scope>NUCLEOTIDE SEQUENCE</scope>
</reference>
<gene>
    <name evidence="1" type="ORF">METZ01_LOCUS215049</name>
</gene>
<dbReference type="Gene3D" id="2.60.120.620">
    <property type="entry name" value="q2cbj1_9rhob like domain"/>
    <property type="match status" value="1"/>
</dbReference>
<protein>
    <recommendedName>
        <fullName evidence="2">Phytanoyl-CoA dioxygenase</fullName>
    </recommendedName>
</protein>
<name>A0A382FHQ3_9ZZZZ</name>
<sequence>MTTATHYHHLTEDEISRFWEDGFLVVPDALDKSTIATAKQAILDLIPRDFVFGERFASHSGRLKPHNEDGSQSYYTPELLPLLINETLYKVMVDLFETEYLRVSDGSVGITLKDAGPEGLTQRLHLDMRRPTPEQLSLEHVRYNVGMG</sequence>
<organism evidence="1">
    <name type="scientific">marine metagenome</name>
    <dbReference type="NCBI Taxonomy" id="408172"/>
    <lineage>
        <taxon>unclassified sequences</taxon>
        <taxon>metagenomes</taxon>
        <taxon>ecological metagenomes</taxon>
    </lineage>
</organism>
<dbReference type="EMBL" id="UINC01049887">
    <property type="protein sequence ID" value="SVB62195.1"/>
    <property type="molecule type" value="Genomic_DNA"/>
</dbReference>
<dbReference type="SUPFAM" id="SSF51197">
    <property type="entry name" value="Clavaminate synthase-like"/>
    <property type="match status" value="1"/>
</dbReference>
<evidence type="ECO:0000313" key="1">
    <source>
        <dbReference type="EMBL" id="SVB62195.1"/>
    </source>
</evidence>
<evidence type="ECO:0008006" key="2">
    <source>
        <dbReference type="Google" id="ProtNLM"/>
    </source>
</evidence>
<dbReference type="AlphaFoldDB" id="A0A382FHQ3"/>